<dbReference type="AlphaFoldDB" id="H8FXT9"/>
<proteinExistence type="predicted"/>
<evidence type="ECO:0000313" key="2">
    <source>
        <dbReference type="Proteomes" id="UP000004169"/>
    </source>
</evidence>
<gene>
    <name evidence="1" type="ORF">PHAMO_580083</name>
</gene>
<dbReference type="Pfam" id="PF01527">
    <property type="entry name" value="HTH_Tnp_1"/>
    <property type="match status" value="1"/>
</dbReference>
<accession>H8FXT9</accession>
<dbReference type="Gene3D" id="1.10.10.60">
    <property type="entry name" value="Homeodomain-like"/>
    <property type="match status" value="1"/>
</dbReference>
<dbReference type="EMBL" id="CAHP01000054">
    <property type="protein sequence ID" value="CCG43177.1"/>
    <property type="molecule type" value="Genomic_DNA"/>
</dbReference>
<keyword evidence="2" id="KW-1185">Reference proteome</keyword>
<dbReference type="SUPFAM" id="SSF46689">
    <property type="entry name" value="Homeodomain-like"/>
    <property type="match status" value="1"/>
</dbReference>
<organism evidence="1 2">
    <name type="scientific">Magnetospirillum molischianum DSM 120</name>
    <dbReference type="NCBI Taxonomy" id="1150626"/>
    <lineage>
        <taxon>Bacteria</taxon>
        <taxon>Pseudomonadati</taxon>
        <taxon>Pseudomonadota</taxon>
        <taxon>Alphaproteobacteria</taxon>
        <taxon>Rhodospirillales</taxon>
        <taxon>Rhodospirillaceae</taxon>
        <taxon>Magnetospirillum</taxon>
    </lineage>
</organism>
<dbReference type="GO" id="GO:0003677">
    <property type="term" value="F:DNA binding"/>
    <property type="evidence" value="ECO:0007669"/>
    <property type="project" value="InterPro"/>
</dbReference>
<dbReference type="OrthoDB" id="9803878at2"/>
<reference evidence="1 2" key="1">
    <citation type="journal article" date="2012" name="J. Bacteriol.">
        <title>Draft Genome Sequence of the Purple Photosynthetic Bacterium Phaeospirillum molischianum DSM120, a Particularly Versatile Bacterium.</title>
        <authorList>
            <person name="Duquesne K."/>
            <person name="Prima V."/>
            <person name="Ji B."/>
            <person name="Rouy Z."/>
            <person name="Medigue C."/>
            <person name="Talla E."/>
            <person name="Sturgis J.N."/>
        </authorList>
    </citation>
    <scope>NUCLEOTIDE SEQUENCE [LARGE SCALE GENOMIC DNA]</scope>
    <source>
        <strain evidence="2">DSM120</strain>
    </source>
</reference>
<dbReference type="STRING" id="1150626.PHAMO_580083"/>
<dbReference type="Proteomes" id="UP000004169">
    <property type="component" value="Unassembled WGS sequence"/>
</dbReference>
<dbReference type="GO" id="GO:0004803">
    <property type="term" value="F:transposase activity"/>
    <property type="evidence" value="ECO:0007669"/>
    <property type="project" value="InterPro"/>
</dbReference>
<name>H8FXT9_MAGML</name>
<comment type="caution">
    <text evidence="1">The sequence shown here is derived from an EMBL/GenBank/DDBJ whole genome shotgun (WGS) entry which is preliminary data.</text>
</comment>
<dbReference type="InterPro" id="IPR002514">
    <property type="entry name" value="Transposase_8"/>
</dbReference>
<protein>
    <submittedName>
        <fullName evidence="1">Transposase</fullName>
    </submittedName>
</protein>
<dbReference type="GO" id="GO:0006313">
    <property type="term" value="P:DNA transposition"/>
    <property type="evidence" value="ECO:0007669"/>
    <property type="project" value="InterPro"/>
</dbReference>
<sequence length="69" mass="7812">MTGSGMRTFTDEFKREAVRLVQTSGRTVGQVAADLGVGHSTLGKWLTRHRVAITQPGPHRHWPVYRWLL</sequence>
<dbReference type="InterPro" id="IPR009057">
    <property type="entry name" value="Homeodomain-like_sf"/>
</dbReference>
<evidence type="ECO:0000313" key="1">
    <source>
        <dbReference type="EMBL" id="CCG43177.1"/>
    </source>
</evidence>